<feature type="region of interest" description="Disordered" evidence="5">
    <location>
        <begin position="291"/>
        <end position="328"/>
    </location>
</feature>
<evidence type="ECO:0000256" key="4">
    <source>
        <dbReference type="ARBA" id="ARBA00023136"/>
    </source>
</evidence>
<dbReference type="GO" id="GO:0016020">
    <property type="term" value="C:membrane"/>
    <property type="evidence" value="ECO:0007669"/>
    <property type="project" value="UniProtKB-SubCell"/>
</dbReference>
<evidence type="ECO:0000256" key="2">
    <source>
        <dbReference type="ARBA" id="ARBA00022692"/>
    </source>
</evidence>
<dbReference type="InterPro" id="IPR003689">
    <property type="entry name" value="ZIP"/>
</dbReference>
<dbReference type="AlphaFoldDB" id="A0A517NRP0"/>
<evidence type="ECO:0000256" key="5">
    <source>
        <dbReference type="SAM" id="MobiDB-lite"/>
    </source>
</evidence>
<accession>A0A517NRP0</accession>
<dbReference type="Proteomes" id="UP000319817">
    <property type="component" value="Chromosome"/>
</dbReference>
<evidence type="ECO:0000256" key="1">
    <source>
        <dbReference type="ARBA" id="ARBA00004141"/>
    </source>
</evidence>
<comment type="subcellular location">
    <subcellularLocation>
        <location evidence="1">Membrane</location>
        <topology evidence="1">Multi-pass membrane protein</topology>
    </subcellularLocation>
</comment>
<feature type="transmembrane region" description="Helical" evidence="6">
    <location>
        <begin position="270"/>
        <end position="287"/>
    </location>
</feature>
<evidence type="ECO:0000256" key="3">
    <source>
        <dbReference type="ARBA" id="ARBA00022989"/>
    </source>
</evidence>
<reference evidence="7 8" key="1">
    <citation type="submission" date="2019-02" db="EMBL/GenBank/DDBJ databases">
        <title>Deep-cultivation of Planctomycetes and their phenomic and genomic characterization uncovers novel biology.</title>
        <authorList>
            <person name="Wiegand S."/>
            <person name="Jogler M."/>
            <person name="Boedeker C."/>
            <person name="Pinto D."/>
            <person name="Vollmers J."/>
            <person name="Rivas-Marin E."/>
            <person name="Kohn T."/>
            <person name="Peeters S.H."/>
            <person name="Heuer A."/>
            <person name="Rast P."/>
            <person name="Oberbeckmann S."/>
            <person name="Bunk B."/>
            <person name="Jeske O."/>
            <person name="Meyerdierks A."/>
            <person name="Storesund J.E."/>
            <person name="Kallscheuer N."/>
            <person name="Luecker S."/>
            <person name="Lage O.M."/>
            <person name="Pohl T."/>
            <person name="Merkel B.J."/>
            <person name="Hornburger P."/>
            <person name="Mueller R.-W."/>
            <person name="Bruemmer F."/>
            <person name="Labrenz M."/>
            <person name="Spormann A.M."/>
            <person name="Op den Camp H."/>
            <person name="Overmann J."/>
            <person name="Amann R."/>
            <person name="Jetten M.S.M."/>
            <person name="Mascher T."/>
            <person name="Medema M.H."/>
            <person name="Devos D.P."/>
            <person name="Kaster A.-K."/>
            <person name="Ovreas L."/>
            <person name="Rohde M."/>
            <person name="Galperin M.Y."/>
            <person name="Jogler C."/>
        </authorList>
    </citation>
    <scope>NUCLEOTIDE SEQUENCE [LARGE SCALE GENOMIC DNA]</scope>
    <source>
        <strain evidence="7 8">K23_9</strain>
    </source>
</reference>
<feature type="compositionally biased region" description="Polar residues" evidence="5">
    <location>
        <begin position="313"/>
        <end position="328"/>
    </location>
</feature>
<sequence>MAVEPLLFVYCVLIVLASVGGGHLPSMMRMTHLRTQLLMSFVGGLMLGIATLHLLPHASEVLGASHTGIATLIGIVAMFLLLRAFYEHHHHGPTGDDAHAHCDHEHHIQGGHQLDETTQDHAHNHSETPAKNKGLGWIGMLFGLWLHTFVDGVALAASALAEHYHGAWLGLAGLGTFLAVALHKPLDAFAITSTMNTSGWSPGQQNFVNLAFSLACPIGALLFYFGVNQLDESSLVLGWGLAISGGFFICIALSDLLPEVAFHDHDRLKLTTALFIGIGLAVLIESLPGHEHDGHDHGRSPAPATIDLAPSKIDQTPATSPQLVQPSP</sequence>
<feature type="transmembrane region" description="Helical" evidence="6">
    <location>
        <begin position="239"/>
        <end position="258"/>
    </location>
</feature>
<keyword evidence="4 6" id="KW-0472">Membrane</keyword>
<protein>
    <submittedName>
        <fullName evidence="7">Zinc transporter ZupT</fullName>
    </submittedName>
</protein>
<dbReference type="RefSeq" id="WP_145417376.1">
    <property type="nucleotide sequence ID" value="NZ_CP036526.1"/>
</dbReference>
<gene>
    <name evidence="7" type="ORF">K239x_17440</name>
</gene>
<keyword evidence="3 6" id="KW-1133">Transmembrane helix</keyword>
<dbReference type="EMBL" id="CP036526">
    <property type="protein sequence ID" value="QDT09793.1"/>
    <property type="molecule type" value="Genomic_DNA"/>
</dbReference>
<feature type="transmembrane region" description="Helical" evidence="6">
    <location>
        <begin position="135"/>
        <end position="161"/>
    </location>
</feature>
<evidence type="ECO:0000313" key="8">
    <source>
        <dbReference type="Proteomes" id="UP000319817"/>
    </source>
</evidence>
<feature type="transmembrane region" description="Helical" evidence="6">
    <location>
        <begin position="167"/>
        <end position="186"/>
    </location>
</feature>
<feature type="transmembrane region" description="Helical" evidence="6">
    <location>
        <begin position="37"/>
        <end position="55"/>
    </location>
</feature>
<dbReference type="PANTHER" id="PTHR11040:SF44">
    <property type="entry name" value="PROTEIN ZNTC-RELATED"/>
    <property type="match status" value="1"/>
</dbReference>
<keyword evidence="8" id="KW-1185">Reference proteome</keyword>
<dbReference type="PANTHER" id="PTHR11040">
    <property type="entry name" value="ZINC/IRON TRANSPORTER"/>
    <property type="match status" value="1"/>
</dbReference>
<feature type="transmembrane region" description="Helical" evidence="6">
    <location>
        <begin position="6"/>
        <end position="25"/>
    </location>
</feature>
<dbReference type="GO" id="GO:0005385">
    <property type="term" value="F:zinc ion transmembrane transporter activity"/>
    <property type="evidence" value="ECO:0007669"/>
    <property type="project" value="TreeGrafter"/>
</dbReference>
<name>A0A517NRP0_9BACT</name>
<feature type="transmembrane region" description="Helical" evidence="6">
    <location>
        <begin position="207"/>
        <end position="227"/>
    </location>
</feature>
<dbReference type="Pfam" id="PF02535">
    <property type="entry name" value="Zip"/>
    <property type="match status" value="1"/>
</dbReference>
<dbReference type="OrthoDB" id="5739025at2"/>
<feature type="transmembrane region" description="Helical" evidence="6">
    <location>
        <begin position="61"/>
        <end position="82"/>
    </location>
</feature>
<evidence type="ECO:0000256" key="6">
    <source>
        <dbReference type="SAM" id="Phobius"/>
    </source>
</evidence>
<organism evidence="7 8">
    <name type="scientific">Stieleria marina</name>
    <dbReference type="NCBI Taxonomy" id="1930275"/>
    <lineage>
        <taxon>Bacteria</taxon>
        <taxon>Pseudomonadati</taxon>
        <taxon>Planctomycetota</taxon>
        <taxon>Planctomycetia</taxon>
        <taxon>Pirellulales</taxon>
        <taxon>Pirellulaceae</taxon>
        <taxon>Stieleria</taxon>
    </lineage>
</organism>
<proteinExistence type="predicted"/>
<keyword evidence="2 6" id="KW-0812">Transmembrane</keyword>
<evidence type="ECO:0000313" key="7">
    <source>
        <dbReference type="EMBL" id="QDT09793.1"/>
    </source>
</evidence>